<dbReference type="Pfam" id="PF00924">
    <property type="entry name" value="MS_channel_2nd"/>
    <property type="match status" value="1"/>
</dbReference>
<keyword evidence="2" id="KW-0812">Transmembrane</keyword>
<keyword evidence="4" id="KW-0472">Membrane</keyword>
<evidence type="ECO:0000256" key="6">
    <source>
        <dbReference type="SAM" id="SignalP"/>
    </source>
</evidence>
<feature type="compositionally biased region" description="Basic and acidic residues" evidence="5">
    <location>
        <begin position="161"/>
        <end position="180"/>
    </location>
</feature>
<evidence type="ECO:0000256" key="3">
    <source>
        <dbReference type="ARBA" id="ARBA00022989"/>
    </source>
</evidence>
<feature type="region of interest" description="Disordered" evidence="5">
    <location>
        <begin position="149"/>
        <end position="183"/>
    </location>
</feature>
<dbReference type="GO" id="GO:0016020">
    <property type="term" value="C:membrane"/>
    <property type="evidence" value="ECO:0007669"/>
    <property type="project" value="UniProtKB-SubCell"/>
</dbReference>
<keyword evidence="9" id="KW-1185">Reference proteome</keyword>
<feature type="domain" description="Mechanosensitive ion channel MscS" evidence="7">
    <location>
        <begin position="325"/>
        <end position="393"/>
    </location>
</feature>
<evidence type="ECO:0000313" key="9">
    <source>
        <dbReference type="Proteomes" id="UP001530377"/>
    </source>
</evidence>
<dbReference type="PANTHER" id="PTHR30566:SF5">
    <property type="entry name" value="MECHANOSENSITIVE ION CHANNEL PROTEIN 1, MITOCHONDRIAL-RELATED"/>
    <property type="match status" value="1"/>
</dbReference>
<evidence type="ECO:0000313" key="8">
    <source>
        <dbReference type="EMBL" id="KAL3826946.1"/>
    </source>
</evidence>
<name>A0ABD3SRG2_9STRA</name>
<dbReference type="InterPro" id="IPR023408">
    <property type="entry name" value="MscS_beta-dom_sf"/>
</dbReference>
<dbReference type="Gene3D" id="2.30.30.60">
    <property type="match status" value="1"/>
</dbReference>
<sequence>MSSSKFRILSIGALLLSSTIVVVHGAKIGTKSSGGVGANDVVVGGVESGGDDTALMGKVFPLVSRLFRRKRMGLSLGQVFRDVTNALHEGEIAIFALFGWALVPLARNIYELRANATTLGGIMLDDGGNDAVYYYHGMTESHARTGETYFDITPRDDDDGVNDRAREMGGEEEPPPKGETARGGGLMVPFGGTRLFHVIDHISQASRIGLSVIAIDYVSLVAKKIGYNPWNIMDDISRIYSKVVFTGWIAYRFKLLKSYILDAAIPGDLGKLRVFDRLFDGMICLGWAFSVLNYLEVQTGLAITSLFGVGATGTLVSIFGLASKDIASQLLSGILLHMSDKMFEGDDVRFSDGTSGRIVKMGWFETMIRNSDELVVGVPNSELSGQRVYNLSRTPKSQVQQTLRVSYNDGPKIQQFLQNIKSEIRKLPKLITDGSSPFRAHWRSYEDDHLQIVVDCHFHIRPTGDEYWDNRQRVLEAIYEAATKTGVHFEIRADG</sequence>
<dbReference type="PANTHER" id="PTHR30566">
    <property type="entry name" value="YNAI-RELATED MECHANOSENSITIVE ION CHANNEL"/>
    <property type="match status" value="1"/>
</dbReference>
<accession>A0ABD3SRG2</accession>
<dbReference type="AlphaFoldDB" id="A0ABD3SRG2"/>
<protein>
    <recommendedName>
        <fullName evidence="7">Mechanosensitive ion channel MscS domain-containing protein</fullName>
    </recommendedName>
</protein>
<organism evidence="8 9">
    <name type="scientific">Cyclostephanos tholiformis</name>
    <dbReference type="NCBI Taxonomy" id="382380"/>
    <lineage>
        <taxon>Eukaryota</taxon>
        <taxon>Sar</taxon>
        <taxon>Stramenopiles</taxon>
        <taxon>Ochrophyta</taxon>
        <taxon>Bacillariophyta</taxon>
        <taxon>Coscinodiscophyceae</taxon>
        <taxon>Thalassiosirophycidae</taxon>
        <taxon>Stephanodiscales</taxon>
        <taxon>Stephanodiscaceae</taxon>
        <taxon>Cyclostephanos</taxon>
    </lineage>
</organism>
<dbReference type="InterPro" id="IPR010920">
    <property type="entry name" value="LSM_dom_sf"/>
</dbReference>
<comment type="subcellular location">
    <subcellularLocation>
        <location evidence="1">Membrane</location>
    </subcellularLocation>
</comment>
<gene>
    <name evidence="8" type="ORF">ACHAXA_006026</name>
</gene>
<keyword evidence="6" id="KW-0732">Signal</keyword>
<comment type="caution">
    <text evidence="8">The sequence shown here is derived from an EMBL/GenBank/DDBJ whole genome shotgun (WGS) entry which is preliminary data.</text>
</comment>
<evidence type="ECO:0000259" key="7">
    <source>
        <dbReference type="Pfam" id="PF00924"/>
    </source>
</evidence>
<dbReference type="InterPro" id="IPR006685">
    <property type="entry name" value="MscS_channel_2nd"/>
</dbReference>
<evidence type="ECO:0000256" key="5">
    <source>
        <dbReference type="SAM" id="MobiDB-lite"/>
    </source>
</evidence>
<feature type="chain" id="PRO_5044806603" description="Mechanosensitive ion channel MscS domain-containing protein" evidence="6">
    <location>
        <begin position="26"/>
        <end position="495"/>
    </location>
</feature>
<evidence type="ECO:0000256" key="1">
    <source>
        <dbReference type="ARBA" id="ARBA00004370"/>
    </source>
</evidence>
<dbReference type="EMBL" id="JALLPB020000011">
    <property type="protein sequence ID" value="KAL3826946.1"/>
    <property type="molecule type" value="Genomic_DNA"/>
</dbReference>
<keyword evidence="3" id="KW-1133">Transmembrane helix</keyword>
<evidence type="ECO:0000256" key="4">
    <source>
        <dbReference type="ARBA" id="ARBA00023136"/>
    </source>
</evidence>
<dbReference type="Proteomes" id="UP001530377">
    <property type="component" value="Unassembled WGS sequence"/>
</dbReference>
<reference evidence="8 9" key="1">
    <citation type="submission" date="2024-10" db="EMBL/GenBank/DDBJ databases">
        <title>Updated reference genomes for cyclostephanoid diatoms.</title>
        <authorList>
            <person name="Roberts W.R."/>
            <person name="Alverson A.J."/>
        </authorList>
    </citation>
    <scope>NUCLEOTIDE SEQUENCE [LARGE SCALE GENOMIC DNA]</scope>
    <source>
        <strain evidence="8 9">AJA228-03</strain>
    </source>
</reference>
<dbReference type="SUPFAM" id="SSF50182">
    <property type="entry name" value="Sm-like ribonucleoproteins"/>
    <property type="match status" value="1"/>
</dbReference>
<feature type="signal peptide" evidence="6">
    <location>
        <begin position="1"/>
        <end position="25"/>
    </location>
</feature>
<proteinExistence type="predicted"/>
<evidence type="ECO:0000256" key="2">
    <source>
        <dbReference type="ARBA" id="ARBA00022692"/>
    </source>
</evidence>